<dbReference type="PANTHER" id="PTHR31414:SF15">
    <property type="entry name" value="PLASMA MEMBRANE FUSION PROTEIN"/>
    <property type="match status" value="1"/>
</dbReference>
<feature type="transmembrane region" description="Helical" evidence="1">
    <location>
        <begin position="505"/>
        <end position="528"/>
    </location>
</feature>
<keyword evidence="1" id="KW-0472">Membrane</keyword>
<comment type="caution">
    <text evidence="3">The sequence shown here is derived from an EMBL/GenBank/DDBJ whole genome shotgun (WGS) entry which is preliminary data.</text>
</comment>
<feature type="transmembrane region" description="Helical" evidence="1">
    <location>
        <begin position="256"/>
        <end position="277"/>
    </location>
</feature>
<feature type="transmembrane region" description="Helical" evidence="1">
    <location>
        <begin position="298"/>
        <end position="319"/>
    </location>
</feature>
<dbReference type="InterPro" id="IPR040283">
    <property type="entry name" value="DDB_G0292058-like"/>
</dbReference>
<keyword evidence="1" id="KW-1133">Transmembrane helix</keyword>
<dbReference type="AlphaFoldDB" id="A0A2I0HMB3"/>
<evidence type="ECO:0000256" key="2">
    <source>
        <dbReference type="SAM" id="SignalP"/>
    </source>
</evidence>
<keyword evidence="2" id="KW-0732">Signal</keyword>
<reference evidence="3 4" key="1">
    <citation type="submission" date="2017-11" db="EMBL/GenBank/DDBJ databases">
        <title>De-novo sequencing of pomegranate (Punica granatum L.) genome.</title>
        <authorList>
            <person name="Akparov Z."/>
            <person name="Amiraslanov A."/>
            <person name="Hajiyeva S."/>
            <person name="Abbasov M."/>
            <person name="Kaur K."/>
            <person name="Hamwieh A."/>
            <person name="Solovyev V."/>
            <person name="Salamov A."/>
            <person name="Braich B."/>
            <person name="Kosarev P."/>
            <person name="Mahmoud A."/>
            <person name="Hajiyev E."/>
            <person name="Babayeva S."/>
            <person name="Izzatullayeva V."/>
            <person name="Mammadov A."/>
            <person name="Mammadov A."/>
            <person name="Sharifova S."/>
            <person name="Ojaghi J."/>
            <person name="Eynullazada K."/>
            <person name="Bayramov B."/>
            <person name="Abdulazimova A."/>
            <person name="Shahmuradov I."/>
        </authorList>
    </citation>
    <scope>NUCLEOTIDE SEQUENCE [LARGE SCALE GENOMIC DNA]</scope>
    <source>
        <strain evidence="4">cv. AG2017</strain>
        <tissue evidence="3">Leaf</tissue>
    </source>
</reference>
<feature type="transmembrane region" description="Helical" evidence="1">
    <location>
        <begin position="147"/>
        <end position="168"/>
    </location>
</feature>
<protein>
    <submittedName>
        <fullName evidence="3">Uncharacterized protein</fullName>
    </submittedName>
</protein>
<keyword evidence="1" id="KW-0812">Transmembrane</keyword>
<proteinExistence type="predicted"/>
<gene>
    <name evidence="3" type="ORF">CRG98_046829</name>
</gene>
<evidence type="ECO:0000313" key="4">
    <source>
        <dbReference type="Proteomes" id="UP000233551"/>
    </source>
</evidence>
<evidence type="ECO:0000313" key="3">
    <source>
        <dbReference type="EMBL" id="PKI32781.1"/>
    </source>
</evidence>
<evidence type="ECO:0000256" key="1">
    <source>
        <dbReference type="SAM" id="Phobius"/>
    </source>
</evidence>
<dbReference type="EMBL" id="PGOL01007333">
    <property type="protein sequence ID" value="PKI32781.1"/>
    <property type="molecule type" value="Genomic_DNA"/>
</dbReference>
<feature type="chain" id="PRO_5014197325" evidence="2">
    <location>
        <begin position="26"/>
        <end position="559"/>
    </location>
</feature>
<keyword evidence="4" id="KW-1185">Reference proteome</keyword>
<feature type="transmembrane region" description="Helical" evidence="1">
    <location>
        <begin position="110"/>
        <end position="135"/>
    </location>
</feature>
<feature type="signal peptide" evidence="2">
    <location>
        <begin position="1"/>
        <end position="25"/>
    </location>
</feature>
<accession>A0A2I0HMB3</accession>
<name>A0A2I0HMB3_PUNGR</name>
<dbReference type="Proteomes" id="UP000233551">
    <property type="component" value="Unassembled WGS sequence"/>
</dbReference>
<organism evidence="3 4">
    <name type="scientific">Punica granatum</name>
    <name type="common">Pomegranate</name>
    <dbReference type="NCBI Taxonomy" id="22663"/>
    <lineage>
        <taxon>Eukaryota</taxon>
        <taxon>Viridiplantae</taxon>
        <taxon>Streptophyta</taxon>
        <taxon>Embryophyta</taxon>
        <taxon>Tracheophyta</taxon>
        <taxon>Spermatophyta</taxon>
        <taxon>Magnoliopsida</taxon>
        <taxon>eudicotyledons</taxon>
        <taxon>Gunneridae</taxon>
        <taxon>Pentapetalae</taxon>
        <taxon>rosids</taxon>
        <taxon>malvids</taxon>
        <taxon>Myrtales</taxon>
        <taxon>Lythraceae</taxon>
        <taxon>Punica</taxon>
    </lineage>
</organism>
<sequence length="559" mass="62205">MLGVQSVATLLLLISTLLFISLSHGGSLLPRLLHQANHQAQGIIGDLLGGTARLLIEGESIDLPGNSSMILAENRTDRRDPLDGFRHYTGGWNISNKHYIYSVGFTAVPLLLVAAIWFLGFGLCLCFICICHFCLRRQHYSYSRLTYGLSLGFLILFTIAVLTGSIVLHTGQGMFHGSTESTMKYVVKQADDTARKLRNVSDDLNAAKGIEMDQMFLPSQVQNNIDSVTKKVNASASTLQSETEHNSHKIRHALNVLRIVLITIAAVMLLLAFLGSLTSANVSNAPHLYRISTYRPRLVIVGWILVALTFISSGAFLVLHNLMGDTCVAMDEWVQNPTAHSALDDILPCVDNATAQETLYWSKDVSSDLVGLINKYIGNVSNSDPQPSISPSYYNQSGPLVPLLCSQYHLNRSDQECTGSEVNFDNASEEWRKYICQVSEDGICTSVGRLRPESYNQMMAAVNISNSLYNYGAFLVGLQDCSLVRETFRKITRDHCPRLRLHSKWIYVGMVMVSSAVMLLLISWVVYARDKRHRMYMMQMARFVAFSNQDHSSKIVSSQ</sequence>
<dbReference type="STRING" id="22663.A0A2I0HMB3"/>
<dbReference type="GO" id="GO:0009506">
    <property type="term" value="C:plasmodesma"/>
    <property type="evidence" value="ECO:0007669"/>
    <property type="project" value="TreeGrafter"/>
</dbReference>
<dbReference type="PANTHER" id="PTHR31414">
    <property type="entry name" value="TRANSMEMBRANE PROTEIN DDB_G0292058"/>
    <property type="match status" value="1"/>
</dbReference>
<dbReference type="GO" id="GO:0005886">
    <property type="term" value="C:plasma membrane"/>
    <property type="evidence" value="ECO:0007669"/>
    <property type="project" value="TreeGrafter"/>
</dbReference>